<evidence type="ECO:0008006" key="5">
    <source>
        <dbReference type="Google" id="ProtNLM"/>
    </source>
</evidence>
<organism evidence="1 3">
    <name type="scientific">Rotaria sordida</name>
    <dbReference type="NCBI Taxonomy" id="392033"/>
    <lineage>
        <taxon>Eukaryota</taxon>
        <taxon>Metazoa</taxon>
        <taxon>Spiralia</taxon>
        <taxon>Gnathifera</taxon>
        <taxon>Rotifera</taxon>
        <taxon>Eurotatoria</taxon>
        <taxon>Bdelloidea</taxon>
        <taxon>Philodinida</taxon>
        <taxon>Philodinidae</taxon>
        <taxon>Rotaria</taxon>
    </lineage>
</organism>
<name>A0A815AFL6_9BILA</name>
<dbReference type="AlphaFoldDB" id="A0A815AFL6"/>
<dbReference type="InterPro" id="IPR036526">
    <property type="entry name" value="C-N_Hydrolase_sf"/>
</dbReference>
<keyword evidence="4" id="KW-1185">Reference proteome</keyword>
<dbReference type="SUPFAM" id="SSF56317">
    <property type="entry name" value="Carbon-nitrogen hydrolase"/>
    <property type="match status" value="1"/>
</dbReference>
<dbReference type="EMBL" id="CAJNOH010001828">
    <property type="protein sequence ID" value="CAF1253983.1"/>
    <property type="molecule type" value="Genomic_DNA"/>
</dbReference>
<evidence type="ECO:0000313" key="1">
    <source>
        <dbReference type="EMBL" id="CAF1253983.1"/>
    </source>
</evidence>
<comment type="caution">
    <text evidence="1">The sequence shown here is derived from an EMBL/GenBank/DDBJ whole genome shotgun (WGS) entry which is preliminary data.</text>
</comment>
<dbReference type="EMBL" id="CAJNOL010002879">
    <property type="protein sequence ID" value="CAF1534795.1"/>
    <property type="molecule type" value="Genomic_DNA"/>
</dbReference>
<protein>
    <recommendedName>
        <fullName evidence="5">CN hydrolase domain-containing protein</fullName>
    </recommendedName>
</protein>
<evidence type="ECO:0000313" key="2">
    <source>
        <dbReference type="EMBL" id="CAF1534795.1"/>
    </source>
</evidence>
<gene>
    <name evidence="2" type="ORF">JXQ802_LOCUS42504</name>
    <name evidence="1" type="ORF">PYM288_LOCUS27528</name>
</gene>
<dbReference type="Proteomes" id="UP000663854">
    <property type="component" value="Unassembled WGS sequence"/>
</dbReference>
<sequence length="287" mass="32831">MWRAFNETFSSLAQLLNATIVSGTFGPRIIKSTDPEDIQFYGDPDLYPNQTEVYLPLTKDIYNTVHVYAPNGSLIASRDKYHLTSEETELLQLTPGKLEENRVIEPNNLCIAICLDAFFLDILSYLDSQNCTILIQPSYNVAMWASNISSESSVWQPLDWTTGPLALFEKTRNIQFSINPMVTGNLFSDMIVDGQSTINQRLSSRIRPLKRQDYLYIGLDLDDVQDISEFQTLALAQWAQDDPREANLTKQERQELLHQYALELAPNSKSKYENQYVDTIIWIDVTL</sequence>
<accession>A0A815AFL6</accession>
<dbReference type="Gene3D" id="3.60.110.10">
    <property type="entry name" value="Carbon-nitrogen hydrolase"/>
    <property type="match status" value="1"/>
</dbReference>
<evidence type="ECO:0000313" key="3">
    <source>
        <dbReference type="Proteomes" id="UP000663854"/>
    </source>
</evidence>
<proteinExistence type="predicted"/>
<reference evidence="1" key="1">
    <citation type="submission" date="2021-02" db="EMBL/GenBank/DDBJ databases">
        <authorList>
            <person name="Nowell W R."/>
        </authorList>
    </citation>
    <scope>NUCLEOTIDE SEQUENCE</scope>
</reference>
<evidence type="ECO:0000313" key="4">
    <source>
        <dbReference type="Proteomes" id="UP000663870"/>
    </source>
</evidence>
<dbReference type="Proteomes" id="UP000663870">
    <property type="component" value="Unassembled WGS sequence"/>
</dbReference>